<comment type="caution">
    <text evidence="9">The sequence shown here is derived from an EMBL/GenBank/DDBJ whole genome shotgun (WGS) entry which is preliminary data.</text>
</comment>
<dbReference type="SUPFAM" id="SSF161098">
    <property type="entry name" value="MetI-like"/>
    <property type="match status" value="1"/>
</dbReference>
<organism evidence="9 10">
    <name type="scientific">Candidatus Muproteobacteria bacterium RBG_16_60_9</name>
    <dbReference type="NCBI Taxonomy" id="1817755"/>
    <lineage>
        <taxon>Bacteria</taxon>
        <taxon>Pseudomonadati</taxon>
        <taxon>Pseudomonadota</taxon>
        <taxon>Candidatus Muproteobacteria</taxon>
    </lineage>
</organism>
<feature type="transmembrane region" description="Helical" evidence="7">
    <location>
        <begin position="271"/>
        <end position="293"/>
    </location>
</feature>
<dbReference type="Pfam" id="PF00528">
    <property type="entry name" value="BPD_transp_1"/>
    <property type="match status" value="1"/>
</dbReference>
<dbReference type="GO" id="GO:0071916">
    <property type="term" value="F:dipeptide transmembrane transporter activity"/>
    <property type="evidence" value="ECO:0007669"/>
    <property type="project" value="TreeGrafter"/>
</dbReference>
<evidence type="ECO:0000259" key="8">
    <source>
        <dbReference type="PROSITE" id="PS50928"/>
    </source>
</evidence>
<dbReference type="InterPro" id="IPR045621">
    <property type="entry name" value="BPD_transp_1_N"/>
</dbReference>
<feature type="transmembrane region" description="Helical" evidence="7">
    <location>
        <begin position="209"/>
        <end position="230"/>
    </location>
</feature>
<dbReference type="EMBL" id="MFSP01000185">
    <property type="protein sequence ID" value="OGI61959.1"/>
    <property type="molecule type" value="Genomic_DNA"/>
</dbReference>
<feature type="transmembrane region" description="Helical" evidence="7">
    <location>
        <begin position="20"/>
        <end position="40"/>
    </location>
</feature>
<evidence type="ECO:0000256" key="3">
    <source>
        <dbReference type="ARBA" id="ARBA00022475"/>
    </source>
</evidence>
<protein>
    <submittedName>
        <fullName evidence="9">Peptide ABC transporter permease</fullName>
    </submittedName>
</protein>
<feature type="transmembrane region" description="Helical" evidence="7">
    <location>
        <begin position="321"/>
        <end position="343"/>
    </location>
</feature>
<dbReference type="FunFam" id="1.10.3720.10:FF:000149">
    <property type="entry name" value="ABC transporter permease protein"/>
    <property type="match status" value="1"/>
</dbReference>
<keyword evidence="3" id="KW-1003">Cell membrane</keyword>
<keyword evidence="5 7" id="KW-1133">Transmembrane helix</keyword>
<dbReference type="CDD" id="cd06261">
    <property type="entry name" value="TM_PBP2"/>
    <property type="match status" value="1"/>
</dbReference>
<keyword evidence="6 7" id="KW-0472">Membrane</keyword>
<reference evidence="9 10" key="1">
    <citation type="journal article" date="2016" name="Nat. Commun.">
        <title>Thousands of microbial genomes shed light on interconnected biogeochemical processes in an aquifer system.</title>
        <authorList>
            <person name="Anantharaman K."/>
            <person name="Brown C.T."/>
            <person name="Hug L.A."/>
            <person name="Sharon I."/>
            <person name="Castelle C.J."/>
            <person name="Probst A.J."/>
            <person name="Thomas B.C."/>
            <person name="Singh A."/>
            <person name="Wilkins M.J."/>
            <person name="Karaoz U."/>
            <person name="Brodie E.L."/>
            <person name="Williams K.H."/>
            <person name="Hubbard S.S."/>
            <person name="Banfield J.F."/>
        </authorList>
    </citation>
    <scope>NUCLEOTIDE SEQUENCE [LARGE SCALE GENOMIC DNA]</scope>
</reference>
<accession>A0A1F6UXA7</accession>
<evidence type="ECO:0000256" key="4">
    <source>
        <dbReference type="ARBA" id="ARBA00022692"/>
    </source>
</evidence>
<evidence type="ECO:0000256" key="1">
    <source>
        <dbReference type="ARBA" id="ARBA00004651"/>
    </source>
</evidence>
<evidence type="ECO:0000313" key="10">
    <source>
        <dbReference type="Proteomes" id="UP000179076"/>
    </source>
</evidence>
<name>A0A1F6UXA7_9PROT</name>
<evidence type="ECO:0000313" key="9">
    <source>
        <dbReference type="EMBL" id="OGI61959.1"/>
    </source>
</evidence>
<feature type="domain" description="ABC transmembrane type-1" evidence="8">
    <location>
        <begin position="109"/>
        <end position="340"/>
    </location>
</feature>
<dbReference type="Pfam" id="PF19300">
    <property type="entry name" value="BPD_transp_1_N"/>
    <property type="match status" value="1"/>
</dbReference>
<evidence type="ECO:0000256" key="6">
    <source>
        <dbReference type="ARBA" id="ARBA00023136"/>
    </source>
</evidence>
<gene>
    <name evidence="9" type="ORF">A2W18_01030</name>
</gene>
<dbReference type="GO" id="GO:0005886">
    <property type="term" value="C:plasma membrane"/>
    <property type="evidence" value="ECO:0007669"/>
    <property type="project" value="UniProtKB-SubCell"/>
</dbReference>
<dbReference type="PROSITE" id="PS50928">
    <property type="entry name" value="ABC_TM1"/>
    <property type="match status" value="1"/>
</dbReference>
<dbReference type="AlphaFoldDB" id="A0A1F6UXA7"/>
<evidence type="ECO:0000256" key="7">
    <source>
        <dbReference type="RuleBase" id="RU363032"/>
    </source>
</evidence>
<evidence type="ECO:0000256" key="5">
    <source>
        <dbReference type="ARBA" id="ARBA00022989"/>
    </source>
</evidence>
<dbReference type="InterPro" id="IPR000515">
    <property type="entry name" value="MetI-like"/>
</dbReference>
<dbReference type="Gene3D" id="1.10.3720.10">
    <property type="entry name" value="MetI-like"/>
    <property type="match status" value="1"/>
</dbReference>
<feature type="transmembrane region" description="Helical" evidence="7">
    <location>
        <begin position="148"/>
        <end position="173"/>
    </location>
</feature>
<comment type="similarity">
    <text evidence="7">Belongs to the binding-protein-dependent transport system permease family.</text>
</comment>
<keyword evidence="2 7" id="KW-0813">Transport</keyword>
<proteinExistence type="inferred from homology"/>
<feature type="transmembrane region" description="Helical" evidence="7">
    <location>
        <begin position="115"/>
        <end position="136"/>
    </location>
</feature>
<keyword evidence="4 7" id="KW-0812">Transmembrane</keyword>
<dbReference type="PANTHER" id="PTHR43163:SF6">
    <property type="entry name" value="DIPEPTIDE TRANSPORT SYSTEM PERMEASE PROTEIN DPPB-RELATED"/>
    <property type="match status" value="1"/>
</dbReference>
<sequence>MRAWQKQRFRWDANVGRLIFKRLIGAIPNVVGVVIVTFVLTRALPGDPAAYFAGPAASQEAVEQIRVQLGLDKSLAHQFVLYLRDLAHGDLGTSLTTGQPVLQELGARLPASLELTLLGLLLAVAVAIPLGIFAATRPGSWLDHSCRLFATAGVSLPTFFTGLLLAYVFYFLLGIAPSPLGRIDVIYSPPPAFTGFYLIDSLLAGDLELFWAAFKQLLLPAITLALFVMAPLMRMTRASMLGVLSSDFIRTARAGGLSRTTVLIRYAFRNALLPVVTTLGMVFSFLLGSNVLVEKVFAWPGIGSYVIEALVASDYAPVQGFVLTMALLYVLLNLTIDILYGFIDPRVGVDE</sequence>
<comment type="subcellular location">
    <subcellularLocation>
        <location evidence="1 7">Cell membrane</location>
        <topology evidence="1 7">Multi-pass membrane protein</topology>
    </subcellularLocation>
</comment>
<dbReference type="Proteomes" id="UP000179076">
    <property type="component" value="Unassembled WGS sequence"/>
</dbReference>
<dbReference type="InterPro" id="IPR035906">
    <property type="entry name" value="MetI-like_sf"/>
</dbReference>
<evidence type="ECO:0000256" key="2">
    <source>
        <dbReference type="ARBA" id="ARBA00022448"/>
    </source>
</evidence>
<dbReference type="PANTHER" id="PTHR43163">
    <property type="entry name" value="DIPEPTIDE TRANSPORT SYSTEM PERMEASE PROTEIN DPPB-RELATED"/>
    <property type="match status" value="1"/>
</dbReference>